<dbReference type="PANTHER" id="PTHR19308">
    <property type="entry name" value="PHOSPHATIDYLCHOLINE TRANSFER PROTEIN"/>
    <property type="match status" value="1"/>
</dbReference>
<keyword evidence="4" id="KW-1185">Reference proteome</keyword>
<evidence type="ECO:0000256" key="1">
    <source>
        <dbReference type="SAM" id="SignalP"/>
    </source>
</evidence>
<gene>
    <name evidence="3" type="ORF">C8N29_101439</name>
</gene>
<organism evidence="3 4">
    <name type="scientific">Agitococcus lubricus</name>
    <dbReference type="NCBI Taxonomy" id="1077255"/>
    <lineage>
        <taxon>Bacteria</taxon>
        <taxon>Pseudomonadati</taxon>
        <taxon>Pseudomonadota</taxon>
        <taxon>Gammaproteobacteria</taxon>
        <taxon>Moraxellales</taxon>
        <taxon>Moraxellaceae</taxon>
        <taxon>Agitococcus</taxon>
    </lineage>
</organism>
<protein>
    <submittedName>
        <fullName evidence="3">START domain-containing protein</fullName>
    </submittedName>
</protein>
<dbReference type="InterPro" id="IPR023393">
    <property type="entry name" value="START-like_dom_sf"/>
</dbReference>
<proteinExistence type="predicted"/>
<feature type="chain" id="PRO_5031008667" evidence="1">
    <location>
        <begin position="19"/>
        <end position="234"/>
    </location>
</feature>
<dbReference type="SUPFAM" id="SSF55961">
    <property type="entry name" value="Bet v1-like"/>
    <property type="match status" value="1"/>
</dbReference>
<dbReference type="OrthoDB" id="1845996at2"/>
<name>A0A2T5J485_9GAMM</name>
<comment type="caution">
    <text evidence="3">The sequence shown here is derived from an EMBL/GenBank/DDBJ whole genome shotgun (WGS) entry which is preliminary data.</text>
</comment>
<dbReference type="RefSeq" id="WP_107864379.1">
    <property type="nucleotide sequence ID" value="NZ_QAON01000001.1"/>
</dbReference>
<dbReference type="PROSITE" id="PS50848">
    <property type="entry name" value="START"/>
    <property type="match status" value="1"/>
</dbReference>
<feature type="domain" description="START" evidence="2">
    <location>
        <begin position="36"/>
        <end position="196"/>
    </location>
</feature>
<dbReference type="PANTHER" id="PTHR19308:SF14">
    <property type="entry name" value="START DOMAIN-CONTAINING PROTEIN"/>
    <property type="match status" value="1"/>
</dbReference>
<dbReference type="InterPro" id="IPR002913">
    <property type="entry name" value="START_lipid-bd_dom"/>
</dbReference>
<dbReference type="InterPro" id="IPR051213">
    <property type="entry name" value="START_lipid_transfer"/>
</dbReference>
<evidence type="ECO:0000313" key="4">
    <source>
        <dbReference type="Proteomes" id="UP000244223"/>
    </source>
</evidence>
<dbReference type="Gene3D" id="3.30.530.20">
    <property type="match status" value="1"/>
</dbReference>
<evidence type="ECO:0000313" key="3">
    <source>
        <dbReference type="EMBL" id="PTQ91366.1"/>
    </source>
</evidence>
<feature type="signal peptide" evidence="1">
    <location>
        <begin position="1"/>
        <end position="18"/>
    </location>
</feature>
<evidence type="ECO:0000259" key="2">
    <source>
        <dbReference type="PROSITE" id="PS50848"/>
    </source>
</evidence>
<accession>A0A2T5J485</accession>
<sequence>MKKALAALCILLSSYSYAANEDLDDLRAPSLPAAEWRLIKNDKTRNIKVYDKREEGKTLRSFKAEYEVEESFETLAKVYFDFESYKDWYYEVIDSKLLKKVSSTEFYYYIVHNAPPTLADRDAVLHAVIEPYNAKRGYALFKINSVPDYLPAKPPYVRIKGYTINIKLMPIGNNKIRGIIEGYVDPGAAFPSWAINYVQRRAPYEGVLGFMRVLNTRQMTGKYQTPAPFSFTES</sequence>
<dbReference type="AlphaFoldDB" id="A0A2T5J485"/>
<keyword evidence="1" id="KW-0732">Signal</keyword>
<dbReference type="EMBL" id="QAON01000001">
    <property type="protein sequence ID" value="PTQ91366.1"/>
    <property type="molecule type" value="Genomic_DNA"/>
</dbReference>
<dbReference type="Proteomes" id="UP000244223">
    <property type="component" value="Unassembled WGS sequence"/>
</dbReference>
<reference evidence="3 4" key="1">
    <citation type="submission" date="2018-04" db="EMBL/GenBank/DDBJ databases">
        <title>Genomic Encyclopedia of Archaeal and Bacterial Type Strains, Phase II (KMG-II): from individual species to whole genera.</title>
        <authorList>
            <person name="Goeker M."/>
        </authorList>
    </citation>
    <scope>NUCLEOTIDE SEQUENCE [LARGE SCALE GENOMIC DNA]</scope>
    <source>
        <strain evidence="3 4">DSM 5822</strain>
    </source>
</reference>
<dbReference type="GO" id="GO:0005737">
    <property type="term" value="C:cytoplasm"/>
    <property type="evidence" value="ECO:0007669"/>
    <property type="project" value="UniProtKB-ARBA"/>
</dbReference>
<dbReference type="Pfam" id="PF01852">
    <property type="entry name" value="START"/>
    <property type="match status" value="1"/>
</dbReference>
<dbReference type="GO" id="GO:0008289">
    <property type="term" value="F:lipid binding"/>
    <property type="evidence" value="ECO:0007669"/>
    <property type="project" value="InterPro"/>
</dbReference>